<protein>
    <recommendedName>
        <fullName evidence="8">Sugar phosphate transporter domain-containing protein</fullName>
    </recommendedName>
</protein>
<feature type="transmembrane region" description="Helical" evidence="6">
    <location>
        <begin position="68"/>
        <end position="89"/>
    </location>
</feature>
<keyword evidence="4 6" id="KW-0472">Membrane</keyword>
<dbReference type="InterPro" id="IPR037185">
    <property type="entry name" value="EmrE-like"/>
</dbReference>
<gene>
    <name evidence="7" type="ORF">BRAN1462_LOCUS61526</name>
</gene>
<keyword evidence="3 6" id="KW-1133">Transmembrane helix</keyword>
<evidence type="ECO:0000256" key="3">
    <source>
        <dbReference type="ARBA" id="ARBA00022989"/>
    </source>
</evidence>
<dbReference type="PANTHER" id="PTHR11132">
    <property type="entry name" value="SOLUTE CARRIER FAMILY 35"/>
    <property type="match status" value="1"/>
</dbReference>
<accession>A0A7S2QIU6</accession>
<feature type="transmembrane region" description="Helical" evidence="6">
    <location>
        <begin position="35"/>
        <end position="56"/>
    </location>
</feature>
<feature type="transmembrane region" description="Helical" evidence="6">
    <location>
        <begin position="120"/>
        <end position="138"/>
    </location>
</feature>
<keyword evidence="2 6" id="KW-0812">Transmembrane</keyword>
<evidence type="ECO:0000256" key="4">
    <source>
        <dbReference type="ARBA" id="ARBA00023136"/>
    </source>
</evidence>
<comment type="subcellular location">
    <subcellularLocation>
        <location evidence="1">Membrane</location>
        <topology evidence="1">Multi-pass membrane protein</topology>
    </subcellularLocation>
</comment>
<dbReference type="AlphaFoldDB" id="A0A7S2QIU6"/>
<dbReference type="SUPFAM" id="SSF103481">
    <property type="entry name" value="Multidrug resistance efflux transporter EmrE"/>
    <property type="match status" value="1"/>
</dbReference>
<name>A0A7S2QIU6_9DINO</name>
<evidence type="ECO:0000256" key="6">
    <source>
        <dbReference type="SAM" id="Phobius"/>
    </source>
</evidence>
<feature type="transmembrane region" description="Helical" evidence="6">
    <location>
        <begin position="247"/>
        <end position="267"/>
    </location>
</feature>
<dbReference type="EMBL" id="HBGW01096944">
    <property type="protein sequence ID" value="CAD9643704.1"/>
    <property type="molecule type" value="Transcribed_RNA"/>
</dbReference>
<dbReference type="InterPro" id="IPR050186">
    <property type="entry name" value="TPT_transporter"/>
</dbReference>
<evidence type="ECO:0008006" key="8">
    <source>
        <dbReference type="Google" id="ProtNLM"/>
    </source>
</evidence>
<feature type="transmembrane region" description="Helical" evidence="6">
    <location>
        <begin position="214"/>
        <end position="235"/>
    </location>
</feature>
<sequence length="341" mass="36425">MGALLAVAAYMLCSSTALIANKVAISHYSVPGALFVLQIVVTVLFIRAGAALRLLAADALDKENVKIFVPYICSFVLSLYSNGRALAAANVETVIVFRACSPLLVSILDWFFLGRELPNLRSLAALLGVVGGAIGYVCADSDFAVKGIRAYFWVTVNLLGIVFEMTYGKRLISKVKFESPVWGAVLYTNALALLPMLCTAALSGELARVPALEVSPLGTAWVAVSCVIGVGISWSGWNCRSKISATAYTLLGVVCKFLSVFINMLLWDKHATGIGLVMLSLCLVSSSVYQQAPMRAQKIKDELESSANAPSRTVLGAAEAQDATQEEMQSIIRDVDDTPDA</sequence>
<feature type="region of interest" description="Disordered" evidence="5">
    <location>
        <begin position="318"/>
        <end position="341"/>
    </location>
</feature>
<feature type="transmembrane region" description="Helical" evidence="6">
    <location>
        <begin position="95"/>
        <end position="113"/>
    </location>
</feature>
<evidence type="ECO:0000313" key="7">
    <source>
        <dbReference type="EMBL" id="CAD9643704.1"/>
    </source>
</evidence>
<feature type="transmembrane region" description="Helical" evidence="6">
    <location>
        <begin position="150"/>
        <end position="168"/>
    </location>
</feature>
<evidence type="ECO:0000256" key="2">
    <source>
        <dbReference type="ARBA" id="ARBA00022692"/>
    </source>
</evidence>
<dbReference type="GO" id="GO:0016020">
    <property type="term" value="C:membrane"/>
    <property type="evidence" value="ECO:0007669"/>
    <property type="project" value="UniProtKB-SubCell"/>
</dbReference>
<organism evidence="7">
    <name type="scientific">Zooxanthella nutricula</name>
    <dbReference type="NCBI Taxonomy" id="1333877"/>
    <lineage>
        <taxon>Eukaryota</taxon>
        <taxon>Sar</taxon>
        <taxon>Alveolata</taxon>
        <taxon>Dinophyceae</taxon>
        <taxon>Peridiniales</taxon>
        <taxon>Peridiniales incertae sedis</taxon>
        <taxon>Zooxanthella</taxon>
    </lineage>
</organism>
<feature type="transmembrane region" description="Helical" evidence="6">
    <location>
        <begin position="273"/>
        <end position="290"/>
    </location>
</feature>
<proteinExistence type="predicted"/>
<evidence type="ECO:0000256" key="5">
    <source>
        <dbReference type="SAM" id="MobiDB-lite"/>
    </source>
</evidence>
<reference evidence="7" key="1">
    <citation type="submission" date="2021-01" db="EMBL/GenBank/DDBJ databases">
        <authorList>
            <person name="Corre E."/>
            <person name="Pelletier E."/>
            <person name="Niang G."/>
            <person name="Scheremetjew M."/>
            <person name="Finn R."/>
            <person name="Kale V."/>
            <person name="Holt S."/>
            <person name="Cochrane G."/>
            <person name="Meng A."/>
            <person name="Brown T."/>
            <person name="Cohen L."/>
        </authorList>
    </citation>
    <scope>NUCLEOTIDE SEQUENCE</scope>
    <source>
        <strain evidence="7">RCC3387</strain>
    </source>
</reference>
<evidence type="ECO:0000256" key="1">
    <source>
        <dbReference type="ARBA" id="ARBA00004141"/>
    </source>
</evidence>
<feature type="transmembrane region" description="Helical" evidence="6">
    <location>
        <begin position="180"/>
        <end position="202"/>
    </location>
</feature>